<proteinExistence type="predicted"/>
<dbReference type="Proteomes" id="UP001154420">
    <property type="component" value="Unassembled WGS sequence"/>
</dbReference>
<comment type="caution">
    <text evidence="1">The sequence shown here is derived from an EMBL/GenBank/DDBJ whole genome shotgun (WGS) entry which is preliminary data.</text>
</comment>
<evidence type="ECO:0000313" key="1">
    <source>
        <dbReference type="EMBL" id="NBJ94437.1"/>
    </source>
</evidence>
<dbReference type="AlphaFoldDB" id="A0A9X5GUT9"/>
<name>A0A9X5GUT9_9FIRM</name>
<protein>
    <submittedName>
        <fullName evidence="1">Uncharacterized protein</fullName>
    </submittedName>
</protein>
<sequence>MEEKELKELLLEKLHIELHLFKDSMLQETKKEIYEASYKIEVFVNVYEILMEEVENLDIETVRGILH</sequence>
<keyword evidence="2" id="KW-1185">Reference proteome</keyword>
<gene>
    <name evidence="1" type="ORF">D5281_18065</name>
</gene>
<organism evidence="1 2">
    <name type="scientific">Parablautia muri</name>
    <dbReference type="NCBI Taxonomy" id="2320879"/>
    <lineage>
        <taxon>Bacteria</taxon>
        <taxon>Bacillati</taxon>
        <taxon>Bacillota</taxon>
        <taxon>Clostridia</taxon>
        <taxon>Lachnospirales</taxon>
        <taxon>Lachnospiraceae</taxon>
        <taxon>Parablautia</taxon>
    </lineage>
</organism>
<accession>A0A9X5GUT9</accession>
<evidence type="ECO:0000313" key="2">
    <source>
        <dbReference type="Proteomes" id="UP001154420"/>
    </source>
</evidence>
<dbReference type="EMBL" id="QZDT01000038">
    <property type="protein sequence ID" value="NBJ94437.1"/>
    <property type="molecule type" value="Genomic_DNA"/>
</dbReference>
<reference evidence="1" key="1">
    <citation type="submission" date="2018-09" db="EMBL/GenBank/DDBJ databases">
        <title>Murine metabolic-syndrome-specific gut microbial biobank.</title>
        <authorList>
            <person name="Liu C."/>
        </authorList>
    </citation>
    <scope>NUCLEOTIDE SEQUENCE</scope>
    <source>
        <strain evidence="1">D42-62</strain>
    </source>
</reference>
<dbReference type="OrthoDB" id="2059266at2"/>
<dbReference type="RefSeq" id="WP_160561463.1">
    <property type="nucleotide sequence ID" value="NZ_QZDT01000038.1"/>
</dbReference>